<keyword evidence="2" id="KW-1185">Reference proteome</keyword>
<dbReference type="RefSeq" id="WP_201942395.1">
    <property type="nucleotide sequence ID" value="NZ_JAERRJ010000001.1"/>
</dbReference>
<evidence type="ECO:0000313" key="2">
    <source>
        <dbReference type="Proteomes" id="UP000602198"/>
    </source>
</evidence>
<accession>A0ABS1LXT1</accession>
<name>A0ABS1LXT1_9NOCA</name>
<gene>
    <name evidence="1" type="ORF">JK358_01275</name>
</gene>
<dbReference type="Proteomes" id="UP000602198">
    <property type="component" value="Unassembled WGS sequence"/>
</dbReference>
<comment type="caution">
    <text evidence="1">The sequence shown here is derived from an EMBL/GenBank/DDBJ whole genome shotgun (WGS) entry which is preliminary data.</text>
</comment>
<protein>
    <submittedName>
        <fullName evidence="1">Uncharacterized protein</fullName>
    </submittedName>
</protein>
<organism evidence="1 2">
    <name type="scientific">Nocardia acididurans</name>
    <dbReference type="NCBI Taxonomy" id="2802282"/>
    <lineage>
        <taxon>Bacteria</taxon>
        <taxon>Bacillati</taxon>
        <taxon>Actinomycetota</taxon>
        <taxon>Actinomycetes</taxon>
        <taxon>Mycobacteriales</taxon>
        <taxon>Nocardiaceae</taxon>
        <taxon>Nocardia</taxon>
    </lineage>
</organism>
<dbReference type="EMBL" id="JAERRJ010000001">
    <property type="protein sequence ID" value="MBL1073016.1"/>
    <property type="molecule type" value="Genomic_DNA"/>
</dbReference>
<proteinExistence type="predicted"/>
<sequence length="67" mass="7324">MTEVDLDAFILPELTELGPMPVSTPMRRAASQLQKVLPPGWRVEVVAVPPRPGRGDLPALRLVVPEL</sequence>
<evidence type="ECO:0000313" key="1">
    <source>
        <dbReference type="EMBL" id="MBL1073016.1"/>
    </source>
</evidence>
<reference evidence="1 2" key="1">
    <citation type="submission" date="2021-01" db="EMBL/GenBank/DDBJ databases">
        <title>WGS of actinomycetes isolated from Thailand.</title>
        <authorList>
            <person name="Thawai C."/>
        </authorList>
    </citation>
    <scope>NUCLEOTIDE SEQUENCE [LARGE SCALE GENOMIC DNA]</scope>
    <source>
        <strain evidence="1 2">LPG 2</strain>
    </source>
</reference>